<evidence type="ECO:0008006" key="3">
    <source>
        <dbReference type="Google" id="ProtNLM"/>
    </source>
</evidence>
<sequence>MAVADIQVDRSLYFTSGYCLPGRFAAYTYQIKEVLDSGAKTVLEIGPGNGVATYVLRQAGIRVDTVDHDPALNPDFVASVVDLPFAQNSYDAVVCCQVLEHLPWDMFPDAMKGLASIAKEQVIISLPNATQYYYLNYKFPKLKQRSWAVERQRRGDMMEFDGEHYWEIGRGVSVEDLKAVFKGVGLAVQDSYRVPEYMAHHFFRLKPKNKCDDD</sequence>
<dbReference type="SUPFAM" id="SSF53335">
    <property type="entry name" value="S-adenosyl-L-methionine-dependent methyltransferases"/>
    <property type="match status" value="1"/>
</dbReference>
<dbReference type="Gene3D" id="3.40.50.150">
    <property type="entry name" value="Vaccinia Virus protein VP39"/>
    <property type="match status" value="1"/>
</dbReference>
<dbReference type="AlphaFoldDB" id="A0A6C2UGB8"/>
<dbReference type="RefSeq" id="WP_136059759.1">
    <property type="nucleotide sequence ID" value="NZ_CAAHFH010000001.1"/>
</dbReference>
<proteinExistence type="predicted"/>
<name>A0A6C2UGB8_9BACT</name>
<organism evidence="1 2">
    <name type="scientific">Pontiella sulfatireligans</name>
    <dbReference type="NCBI Taxonomy" id="2750658"/>
    <lineage>
        <taxon>Bacteria</taxon>
        <taxon>Pseudomonadati</taxon>
        <taxon>Kiritimatiellota</taxon>
        <taxon>Kiritimatiellia</taxon>
        <taxon>Kiritimatiellales</taxon>
        <taxon>Pontiellaceae</taxon>
        <taxon>Pontiella</taxon>
    </lineage>
</organism>
<reference evidence="1 2" key="1">
    <citation type="submission" date="2019-04" db="EMBL/GenBank/DDBJ databases">
        <authorList>
            <person name="Van Vliet M D."/>
        </authorList>
    </citation>
    <scope>NUCLEOTIDE SEQUENCE [LARGE SCALE GENOMIC DNA]</scope>
    <source>
        <strain evidence="1 2">F21</strain>
    </source>
</reference>
<dbReference type="Proteomes" id="UP000346198">
    <property type="component" value="Unassembled WGS sequence"/>
</dbReference>
<dbReference type="EMBL" id="CAAHFH010000001">
    <property type="protein sequence ID" value="VGO18256.1"/>
    <property type="molecule type" value="Genomic_DNA"/>
</dbReference>
<dbReference type="Pfam" id="PF13489">
    <property type="entry name" value="Methyltransf_23"/>
    <property type="match status" value="1"/>
</dbReference>
<dbReference type="InterPro" id="IPR029063">
    <property type="entry name" value="SAM-dependent_MTases_sf"/>
</dbReference>
<evidence type="ECO:0000313" key="1">
    <source>
        <dbReference type="EMBL" id="VGO18256.1"/>
    </source>
</evidence>
<gene>
    <name evidence="1" type="ORF">SCARR_00308</name>
</gene>
<evidence type="ECO:0000313" key="2">
    <source>
        <dbReference type="Proteomes" id="UP000346198"/>
    </source>
</evidence>
<protein>
    <recommendedName>
        <fullName evidence="3">Methyltransferase type 11 domain-containing protein</fullName>
    </recommendedName>
</protein>
<keyword evidence="2" id="KW-1185">Reference proteome</keyword>
<accession>A0A6C2UGB8</accession>